<sequence>MHYQKVLKMPESIPYLSVGFDVGADFTWMSIMLPNGILIGKPFKIIHSDPQSRELAISKIKEAQEMYSLESRCFLESTGIYHIPLLCFLRDKGFDCAVINPIITKNSTNMNVRKLHNDKFDSKKAAKVGLDASLKASIVPDDAIIDLRNLVRDYYYF</sequence>
<accession>R0B7M8</accession>
<gene>
    <name evidence="2" type="ORF">HMPREF1083_04107</name>
</gene>
<dbReference type="RefSeq" id="WP_002588075.1">
    <property type="nucleotide sequence ID" value="NZ_KB851041.1"/>
</dbReference>
<dbReference type="HOGENOM" id="CLU_1681582_0_0_9"/>
<reference evidence="2" key="1">
    <citation type="submission" date="2013-01" db="EMBL/GenBank/DDBJ databases">
        <title>The Genome Sequence of Clostridium clostridioforme 90A6.</title>
        <authorList>
            <consortium name="The Broad Institute Genome Sequencing Platform"/>
            <person name="Earl A."/>
            <person name="Ward D."/>
            <person name="Feldgarden M."/>
            <person name="Gevers D."/>
            <person name="Courvalin P."/>
            <person name="Lambert T."/>
            <person name="Walker B."/>
            <person name="Young S.K."/>
            <person name="Zeng Q."/>
            <person name="Gargeya S."/>
            <person name="Fitzgerald M."/>
            <person name="Haas B."/>
            <person name="Abouelleil A."/>
            <person name="Alvarado L."/>
            <person name="Arachchi H.M."/>
            <person name="Berlin A.M."/>
            <person name="Chapman S.B."/>
            <person name="Dewar J."/>
            <person name="Goldberg J."/>
            <person name="Griggs A."/>
            <person name="Gujja S."/>
            <person name="Hansen M."/>
            <person name="Howarth C."/>
            <person name="Imamovic A."/>
            <person name="Larimer J."/>
            <person name="McCowan C."/>
            <person name="Murphy C."/>
            <person name="Neiman D."/>
            <person name="Pearson M."/>
            <person name="Priest M."/>
            <person name="Roberts A."/>
            <person name="Saif S."/>
            <person name="Shea T."/>
            <person name="Sisk P."/>
            <person name="Sykes S."/>
            <person name="Wortman J."/>
            <person name="Nusbaum C."/>
            <person name="Birren B."/>
        </authorList>
    </citation>
    <scope>NUCLEOTIDE SEQUENCE [LARGE SCALE GENOMIC DNA]</scope>
    <source>
        <strain evidence="2">90A6</strain>
    </source>
</reference>
<dbReference type="GO" id="GO:0003677">
    <property type="term" value="F:DNA binding"/>
    <property type="evidence" value="ECO:0007669"/>
    <property type="project" value="InterPro"/>
</dbReference>
<feature type="non-terminal residue" evidence="2">
    <location>
        <position position="157"/>
    </location>
</feature>
<proteinExistence type="predicted"/>
<evidence type="ECO:0000313" key="2">
    <source>
        <dbReference type="EMBL" id="ENZ60506.1"/>
    </source>
</evidence>
<organism evidence="2 3">
    <name type="scientific">[Clostridium] clostridioforme 90A6</name>
    <dbReference type="NCBI Taxonomy" id="999406"/>
    <lineage>
        <taxon>Bacteria</taxon>
        <taxon>Bacillati</taxon>
        <taxon>Bacillota</taxon>
        <taxon>Clostridia</taxon>
        <taxon>Lachnospirales</taxon>
        <taxon>Lachnospiraceae</taxon>
        <taxon>Enterocloster</taxon>
    </lineage>
</organism>
<dbReference type="AlphaFoldDB" id="R0B7M8"/>
<dbReference type="Proteomes" id="UP000013180">
    <property type="component" value="Unassembled WGS sequence"/>
</dbReference>
<dbReference type="GO" id="GO:0006313">
    <property type="term" value="P:DNA transposition"/>
    <property type="evidence" value="ECO:0007669"/>
    <property type="project" value="InterPro"/>
</dbReference>
<evidence type="ECO:0000259" key="1">
    <source>
        <dbReference type="Pfam" id="PF01548"/>
    </source>
</evidence>
<feature type="domain" description="Transposase IS110-like N-terminal" evidence="1">
    <location>
        <begin position="18"/>
        <end position="154"/>
    </location>
</feature>
<dbReference type="GO" id="GO:0004803">
    <property type="term" value="F:transposase activity"/>
    <property type="evidence" value="ECO:0007669"/>
    <property type="project" value="InterPro"/>
</dbReference>
<name>R0B7M8_9FIRM</name>
<dbReference type="InterPro" id="IPR047650">
    <property type="entry name" value="Transpos_IS110"/>
</dbReference>
<evidence type="ECO:0000313" key="3">
    <source>
        <dbReference type="Proteomes" id="UP000013180"/>
    </source>
</evidence>
<dbReference type="PANTHER" id="PTHR33055">
    <property type="entry name" value="TRANSPOSASE FOR INSERTION SEQUENCE ELEMENT IS1111A"/>
    <property type="match status" value="1"/>
</dbReference>
<dbReference type="EMBL" id="AGYL01000038">
    <property type="protein sequence ID" value="ENZ60506.1"/>
    <property type="molecule type" value="Genomic_DNA"/>
</dbReference>
<dbReference type="PANTHER" id="PTHR33055:SF17">
    <property type="entry name" value="THIRD ORF IN TRANSPOSON ISC1491"/>
    <property type="match status" value="1"/>
</dbReference>
<dbReference type="InterPro" id="IPR002525">
    <property type="entry name" value="Transp_IS110-like_N"/>
</dbReference>
<protein>
    <recommendedName>
        <fullName evidence="1">Transposase IS110-like N-terminal domain-containing protein</fullName>
    </recommendedName>
</protein>
<keyword evidence="3" id="KW-1185">Reference proteome</keyword>
<dbReference type="Pfam" id="PF01548">
    <property type="entry name" value="DEDD_Tnp_IS110"/>
    <property type="match status" value="1"/>
</dbReference>
<comment type="caution">
    <text evidence="2">The sequence shown here is derived from an EMBL/GenBank/DDBJ whole genome shotgun (WGS) entry which is preliminary data.</text>
</comment>